<dbReference type="Proteomes" id="UP000054078">
    <property type="component" value="Unassembled WGS sequence"/>
</dbReference>
<evidence type="ECO:0000313" key="3">
    <source>
        <dbReference type="Proteomes" id="UP000054078"/>
    </source>
</evidence>
<reference evidence="2 3" key="1">
    <citation type="submission" date="2015-12" db="EMBL/GenBank/DDBJ databases">
        <title>Draft Genome Sequence of Olsenella scatoligenes SK9K4T; a Producer of 3-Methylindole- (skatole) and 4-Methylphenol- (p-cresol) Isolated from Pig Feces.</title>
        <authorList>
            <person name="Li X."/>
            <person name="Borg B."/>
            <person name="Canibe N."/>
        </authorList>
    </citation>
    <scope>NUCLEOTIDE SEQUENCE [LARGE SCALE GENOMIC DNA]</scope>
    <source>
        <strain evidence="2 3">SK9K4</strain>
    </source>
</reference>
<dbReference type="CDD" id="cd00038">
    <property type="entry name" value="CAP_ED"/>
    <property type="match status" value="1"/>
</dbReference>
<dbReference type="AlphaFoldDB" id="A0A100YWK9"/>
<dbReference type="EMBL" id="LOJF01000001">
    <property type="protein sequence ID" value="KUH59031.1"/>
    <property type="molecule type" value="Genomic_DNA"/>
</dbReference>
<evidence type="ECO:0000313" key="2">
    <source>
        <dbReference type="EMBL" id="KUH59031.1"/>
    </source>
</evidence>
<sequence length="219" mass="25268">MESDACAELRQYVSDETLASLPRVSFPANVTFIKSDAEDKISNYFILEGTVSVHALANTGREFWIDSLGPGDFIGKFSQMRGNNFNCEVRTDEPCKMIVLTDVLDELLEDKDFNIYFGRRITDRLYAMYKRLMLRLLFSYDEVLAYYLLKAVEGRDAGFAPRIEPLRRVMNVSERQFYYLLKNMEHDGLIRRVGRGRIKLTNCAGLKRAAHDVSDFMNN</sequence>
<dbReference type="PROSITE" id="PS50042">
    <property type="entry name" value="CNMP_BINDING_3"/>
    <property type="match status" value="1"/>
</dbReference>
<protein>
    <recommendedName>
        <fullName evidence="1">Cyclic nucleotide-binding domain-containing protein</fullName>
    </recommendedName>
</protein>
<dbReference type="Gene3D" id="2.60.120.10">
    <property type="entry name" value="Jelly Rolls"/>
    <property type="match status" value="1"/>
</dbReference>
<accession>A0A100YWK9</accession>
<keyword evidence="3" id="KW-1185">Reference proteome</keyword>
<name>A0A100YWK9_TRASO</name>
<dbReference type="OrthoDB" id="1754493at2"/>
<dbReference type="RefSeq" id="WP_059052897.1">
    <property type="nucleotide sequence ID" value="NZ_LOJF01000001.1"/>
</dbReference>
<dbReference type="SUPFAM" id="SSF51206">
    <property type="entry name" value="cAMP-binding domain-like"/>
    <property type="match status" value="1"/>
</dbReference>
<dbReference type="InterPro" id="IPR014710">
    <property type="entry name" value="RmlC-like_jellyroll"/>
</dbReference>
<gene>
    <name evidence="2" type="ORF">AUL39_01465</name>
</gene>
<evidence type="ECO:0000259" key="1">
    <source>
        <dbReference type="PROSITE" id="PS50042"/>
    </source>
</evidence>
<proteinExistence type="predicted"/>
<organism evidence="2 3">
    <name type="scientific">Tractidigestivibacter scatoligenes</name>
    <name type="common">Olsenella scatoligenes</name>
    <dbReference type="NCBI Taxonomy" id="1299998"/>
    <lineage>
        <taxon>Bacteria</taxon>
        <taxon>Bacillati</taxon>
        <taxon>Actinomycetota</taxon>
        <taxon>Coriobacteriia</taxon>
        <taxon>Coriobacteriales</taxon>
        <taxon>Atopobiaceae</taxon>
        <taxon>Tractidigestivibacter</taxon>
    </lineage>
</organism>
<feature type="domain" description="Cyclic nucleotide-binding" evidence="1">
    <location>
        <begin position="44"/>
        <end position="100"/>
    </location>
</feature>
<dbReference type="Pfam" id="PF00027">
    <property type="entry name" value="cNMP_binding"/>
    <property type="match status" value="1"/>
</dbReference>
<dbReference type="InterPro" id="IPR018490">
    <property type="entry name" value="cNMP-bd_dom_sf"/>
</dbReference>
<comment type="caution">
    <text evidence="2">The sequence shown here is derived from an EMBL/GenBank/DDBJ whole genome shotgun (WGS) entry which is preliminary data.</text>
</comment>
<dbReference type="InterPro" id="IPR000595">
    <property type="entry name" value="cNMP-bd_dom"/>
</dbReference>
<dbReference type="STRING" id="1299998.AUL39_01465"/>